<proteinExistence type="inferred from homology"/>
<comment type="caution">
    <text evidence="4">The sequence shown here is derived from an EMBL/GenBank/DDBJ whole genome shotgun (WGS) entry which is preliminary data.</text>
</comment>
<dbReference type="InterPro" id="IPR007837">
    <property type="entry name" value="DinB"/>
</dbReference>
<organism evidence="4 5">
    <name type="scientific">Lacibacter luteus</name>
    <dbReference type="NCBI Taxonomy" id="2508719"/>
    <lineage>
        <taxon>Bacteria</taxon>
        <taxon>Pseudomonadati</taxon>
        <taxon>Bacteroidota</taxon>
        <taxon>Chitinophagia</taxon>
        <taxon>Chitinophagales</taxon>
        <taxon>Chitinophagaceae</taxon>
        <taxon>Lacibacter</taxon>
    </lineage>
</organism>
<evidence type="ECO:0000313" key="4">
    <source>
        <dbReference type="EMBL" id="RXK59679.1"/>
    </source>
</evidence>
<dbReference type="SUPFAM" id="SSF109854">
    <property type="entry name" value="DinB/YfiT-like putative metalloenzymes"/>
    <property type="match status" value="1"/>
</dbReference>
<comment type="similarity">
    <text evidence="1">Belongs to the DinB family.</text>
</comment>
<dbReference type="Proteomes" id="UP000290204">
    <property type="component" value="Unassembled WGS sequence"/>
</dbReference>
<dbReference type="RefSeq" id="WP_129131052.1">
    <property type="nucleotide sequence ID" value="NZ_SDHW01000003.1"/>
</dbReference>
<evidence type="ECO:0000313" key="5">
    <source>
        <dbReference type="Proteomes" id="UP000290204"/>
    </source>
</evidence>
<evidence type="ECO:0000256" key="1">
    <source>
        <dbReference type="ARBA" id="ARBA00008635"/>
    </source>
</evidence>
<protein>
    <submittedName>
        <fullName evidence="4">DinB family protein</fullName>
    </submittedName>
</protein>
<dbReference type="InterPro" id="IPR034660">
    <property type="entry name" value="DinB/YfiT-like"/>
</dbReference>
<dbReference type="Pfam" id="PF05163">
    <property type="entry name" value="DinB"/>
    <property type="match status" value="1"/>
</dbReference>
<dbReference type="AlphaFoldDB" id="A0A4Q1CI16"/>
<accession>A0A4Q1CI16</accession>
<dbReference type="GO" id="GO:0046872">
    <property type="term" value="F:metal ion binding"/>
    <property type="evidence" value="ECO:0007669"/>
    <property type="project" value="UniProtKB-KW"/>
</dbReference>
<gene>
    <name evidence="4" type="ORF">ESA94_11475</name>
</gene>
<evidence type="ECO:0000256" key="2">
    <source>
        <dbReference type="ARBA" id="ARBA00022723"/>
    </source>
</evidence>
<evidence type="ECO:0000256" key="3">
    <source>
        <dbReference type="PIRSR" id="PIRSR607837-1"/>
    </source>
</evidence>
<reference evidence="4 5" key="1">
    <citation type="submission" date="2019-01" db="EMBL/GenBank/DDBJ databases">
        <title>Lacibacter sp. strain TTM-7.</title>
        <authorList>
            <person name="Chen W.-M."/>
        </authorList>
    </citation>
    <scope>NUCLEOTIDE SEQUENCE [LARGE SCALE GENOMIC DNA]</scope>
    <source>
        <strain evidence="4 5">TTM-7</strain>
    </source>
</reference>
<name>A0A4Q1CI16_9BACT</name>
<sequence>MNLTQMLLKEMEQEIATTRKMLALVPNDKFDWKPHEKSMSMKSLAIHIAEIPGWPEHILEHEVLDFAAQPYTPAAVSNNKELLNLLETSYNKGRTLMEKTDDDTLVNKHWKMCMGETLLADLTKYEAIRHAFAQTTHHRAQLGVYLRLNNIPIPGSYGPSADDQSF</sequence>
<keyword evidence="5" id="KW-1185">Reference proteome</keyword>
<dbReference type="OrthoDB" id="119432at2"/>
<feature type="binding site" evidence="3">
    <location>
        <position position="47"/>
    </location>
    <ligand>
        <name>a divalent metal cation</name>
        <dbReference type="ChEBI" id="CHEBI:60240"/>
    </ligand>
</feature>
<dbReference type="EMBL" id="SDHW01000003">
    <property type="protein sequence ID" value="RXK59679.1"/>
    <property type="molecule type" value="Genomic_DNA"/>
</dbReference>
<keyword evidence="2 3" id="KW-0479">Metal-binding</keyword>
<dbReference type="Gene3D" id="1.20.120.450">
    <property type="entry name" value="dinb family like domain"/>
    <property type="match status" value="1"/>
</dbReference>
<feature type="binding site" evidence="3">
    <location>
        <position position="138"/>
    </location>
    <ligand>
        <name>a divalent metal cation</name>
        <dbReference type="ChEBI" id="CHEBI:60240"/>
    </ligand>
</feature>